<gene>
    <name evidence="3" type="ORF">F4553_006921</name>
</gene>
<proteinExistence type="inferred from homology"/>
<sequence>MTDLETVWLPLRAHTQADALPMFCLPHAGGSASAYRGWMGKLPGVAVLPVQPPGREARLRDAPHNHMGPLVEELATVVLGVAGTRPYAVYGHSLGGLVGFELLRAIRRRGGAMPAHFFVSGCVAPHTAFDDGPPVAGMSLPQLVEMLRQLGGTPEWLLNDPSVLDMIVPAVRADFSIKETYEYVSEAPLQVPITVLSSTHDPRASHELQAGWRDQTIGACQVHTLVGGHFAVFEQPELTQKYVNAALVPILYGSPFRN</sequence>
<evidence type="ECO:0000313" key="3">
    <source>
        <dbReference type="EMBL" id="MBB5873487.1"/>
    </source>
</evidence>
<feature type="domain" description="Thioesterase" evidence="2">
    <location>
        <begin position="21"/>
        <end position="237"/>
    </location>
</feature>
<dbReference type="Gene3D" id="3.40.50.1820">
    <property type="entry name" value="alpha/beta hydrolase"/>
    <property type="match status" value="1"/>
</dbReference>
<dbReference type="Proteomes" id="UP000587527">
    <property type="component" value="Unassembled WGS sequence"/>
</dbReference>
<dbReference type="GO" id="GO:0008610">
    <property type="term" value="P:lipid biosynthetic process"/>
    <property type="evidence" value="ECO:0007669"/>
    <property type="project" value="TreeGrafter"/>
</dbReference>
<name>A0A841BWJ7_9ACTN</name>
<accession>A0A841BWJ7</accession>
<dbReference type="AlphaFoldDB" id="A0A841BWJ7"/>
<dbReference type="PANTHER" id="PTHR11487">
    <property type="entry name" value="THIOESTERASE"/>
    <property type="match status" value="1"/>
</dbReference>
<organism evidence="3 4">
    <name type="scientific">Allocatelliglobosispora scoriae</name>
    <dbReference type="NCBI Taxonomy" id="643052"/>
    <lineage>
        <taxon>Bacteria</taxon>
        <taxon>Bacillati</taxon>
        <taxon>Actinomycetota</taxon>
        <taxon>Actinomycetes</taxon>
        <taxon>Micromonosporales</taxon>
        <taxon>Micromonosporaceae</taxon>
        <taxon>Allocatelliglobosispora</taxon>
    </lineage>
</organism>
<evidence type="ECO:0000256" key="1">
    <source>
        <dbReference type="ARBA" id="ARBA00007169"/>
    </source>
</evidence>
<dbReference type="GO" id="GO:0016297">
    <property type="term" value="F:fatty acyl-[ACP] hydrolase activity"/>
    <property type="evidence" value="ECO:0007669"/>
    <property type="project" value="UniProtKB-EC"/>
</dbReference>
<dbReference type="EC" id="3.1.2.21" evidence="3"/>
<comment type="similarity">
    <text evidence="1">Belongs to the thioesterase family.</text>
</comment>
<dbReference type="RefSeq" id="WP_184844777.1">
    <property type="nucleotide sequence ID" value="NZ_JACHMN010000003.1"/>
</dbReference>
<comment type="caution">
    <text evidence="3">The sequence shown here is derived from an EMBL/GenBank/DDBJ whole genome shotgun (WGS) entry which is preliminary data.</text>
</comment>
<dbReference type="Pfam" id="PF00975">
    <property type="entry name" value="Thioesterase"/>
    <property type="match status" value="1"/>
</dbReference>
<dbReference type="InterPro" id="IPR029058">
    <property type="entry name" value="AB_hydrolase_fold"/>
</dbReference>
<keyword evidence="3" id="KW-0378">Hydrolase</keyword>
<dbReference type="InterPro" id="IPR001031">
    <property type="entry name" value="Thioesterase"/>
</dbReference>
<evidence type="ECO:0000313" key="4">
    <source>
        <dbReference type="Proteomes" id="UP000587527"/>
    </source>
</evidence>
<dbReference type="EMBL" id="JACHMN010000003">
    <property type="protein sequence ID" value="MBB5873487.1"/>
    <property type="molecule type" value="Genomic_DNA"/>
</dbReference>
<dbReference type="PANTHER" id="PTHR11487:SF0">
    <property type="entry name" value="S-ACYL FATTY ACID SYNTHASE THIOESTERASE, MEDIUM CHAIN"/>
    <property type="match status" value="1"/>
</dbReference>
<evidence type="ECO:0000259" key="2">
    <source>
        <dbReference type="Pfam" id="PF00975"/>
    </source>
</evidence>
<protein>
    <submittedName>
        <fullName evidence="3">Medium-chain acyl-[acyl-carrier-protein] hydrolase</fullName>
        <ecNumber evidence="3">3.1.2.21</ecNumber>
    </submittedName>
</protein>
<dbReference type="SUPFAM" id="SSF53474">
    <property type="entry name" value="alpha/beta-Hydrolases"/>
    <property type="match status" value="1"/>
</dbReference>
<keyword evidence="4" id="KW-1185">Reference proteome</keyword>
<reference evidence="3 4" key="1">
    <citation type="submission" date="2020-08" db="EMBL/GenBank/DDBJ databases">
        <title>Sequencing the genomes of 1000 actinobacteria strains.</title>
        <authorList>
            <person name="Klenk H.-P."/>
        </authorList>
    </citation>
    <scope>NUCLEOTIDE SEQUENCE [LARGE SCALE GENOMIC DNA]</scope>
    <source>
        <strain evidence="3 4">DSM 45362</strain>
    </source>
</reference>
<dbReference type="InterPro" id="IPR012223">
    <property type="entry name" value="TEII"/>
</dbReference>